<gene>
    <name evidence="3" type="ORF">ACJMK2_024977</name>
</gene>
<evidence type="ECO:0000259" key="2">
    <source>
        <dbReference type="Pfam" id="PF15998"/>
    </source>
</evidence>
<name>A0ABD3XFJ3_SINWO</name>
<accession>A0ABD3XFJ3</accession>
<keyword evidence="4" id="KW-1185">Reference proteome</keyword>
<dbReference type="PANTHER" id="PTHR36299:SF2">
    <property type="entry name" value="DUF4773 DOMAIN-CONTAINING PROTEIN"/>
    <property type="match status" value="1"/>
</dbReference>
<reference evidence="3 4" key="1">
    <citation type="submission" date="2024-11" db="EMBL/GenBank/DDBJ databases">
        <title>Chromosome-level genome assembly of the freshwater bivalve Anodonta woodiana.</title>
        <authorList>
            <person name="Chen X."/>
        </authorList>
    </citation>
    <scope>NUCLEOTIDE SEQUENCE [LARGE SCALE GENOMIC DNA]</scope>
    <source>
        <strain evidence="3">MN2024</strain>
        <tissue evidence="3">Gills</tissue>
    </source>
</reference>
<dbReference type="Proteomes" id="UP001634394">
    <property type="component" value="Unassembled WGS sequence"/>
</dbReference>
<dbReference type="PANTHER" id="PTHR36299">
    <property type="entry name" value="AGAP008005-PA"/>
    <property type="match status" value="1"/>
</dbReference>
<organism evidence="3 4">
    <name type="scientific">Sinanodonta woodiana</name>
    <name type="common">Chinese pond mussel</name>
    <name type="synonym">Anodonta woodiana</name>
    <dbReference type="NCBI Taxonomy" id="1069815"/>
    <lineage>
        <taxon>Eukaryota</taxon>
        <taxon>Metazoa</taxon>
        <taxon>Spiralia</taxon>
        <taxon>Lophotrochozoa</taxon>
        <taxon>Mollusca</taxon>
        <taxon>Bivalvia</taxon>
        <taxon>Autobranchia</taxon>
        <taxon>Heteroconchia</taxon>
        <taxon>Palaeoheterodonta</taxon>
        <taxon>Unionida</taxon>
        <taxon>Unionoidea</taxon>
        <taxon>Unionidae</taxon>
        <taxon>Unioninae</taxon>
        <taxon>Sinanodonta</taxon>
    </lineage>
</organism>
<evidence type="ECO:0000256" key="1">
    <source>
        <dbReference type="SAM" id="SignalP"/>
    </source>
</evidence>
<keyword evidence="1" id="KW-0732">Signal</keyword>
<dbReference type="InterPro" id="IPR031941">
    <property type="entry name" value="DUF4773"/>
</dbReference>
<feature type="domain" description="DUF4773" evidence="2">
    <location>
        <begin position="88"/>
        <end position="183"/>
    </location>
</feature>
<evidence type="ECO:0000313" key="3">
    <source>
        <dbReference type="EMBL" id="KAL3884877.1"/>
    </source>
</evidence>
<comment type="caution">
    <text evidence="3">The sequence shown here is derived from an EMBL/GenBank/DDBJ whole genome shotgun (WGS) entry which is preliminary data.</text>
</comment>
<protein>
    <recommendedName>
        <fullName evidence="2">DUF4773 domain-containing protein</fullName>
    </recommendedName>
</protein>
<evidence type="ECO:0000313" key="4">
    <source>
        <dbReference type="Proteomes" id="UP001634394"/>
    </source>
</evidence>
<sequence length="221" mass="25714">MKQFVVVLLLLSISLTYANDIEEDQPLVLDEEEENSQELLALIEDGKLSIEDIVGEEFISNALNDIVKDGDVQDRSWKKCFRINKSFKIVFKRFRFSVSGCLEVIWLSSDMGVRIILTVGRLRISRTISLRNPPSICYGIPGFKLAKVCLQFYDIDIGRRSGCARLNFRFLRWGWNMRLGCFRRYHVMADDEPSSLSNEKFKTIEEIEDNTQETDMFKYIK</sequence>
<dbReference type="EMBL" id="JBJQND010000002">
    <property type="protein sequence ID" value="KAL3884877.1"/>
    <property type="molecule type" value="Genomic_DNA"/>
</dbReference>
<dbReference type="AlphaFoldDB" id="A0ABD3XFJ3"/>
<dbReference type="Pfam" id="PF15998">
    <property type="entry name" value="DUF4773"/>
    <property type="match status" value="1"/>
</dbReference>
<feature type="chain" id="PRO_5044768203" description="DUF4773 domain-containing protein" evidence="1">
    <location>
        <begin position="19"/>
        <end position="221"/>
    </location>
</feature>
<proteinExistence type="predicted"/>
<feature type="signal peptide" evidence="1">
    <location>
        <begin position="1"/>
        <end position="18"/>
    </location>
</feature>